<keyword evidence="7" id="KW-0406">Ion transport</keyword>
<evidence type="ECO:0000259" key="10">
    <source>
        <dbReference type="Pfam" id="PF01545"/>
    </source>
</evidence>
<feature type="domain" description="Cation efflux protein cytoplasmic" evidence="11">
    <location>
        <begin position="241"/>
        <end position="310"/>
    </location>
</feature>
<dbReference type="SUPFAM" id="SSF160240">
    <property type="entry name" value="Cation efflux protein cytoplasmic domain-like"/>
    <property type="match status" value="1"/>
</dbReference>
<keyword evidence="3" id="KW-0813">Transport</keyword>
<evidence type="ECO:0000256" key="4">
    <source>
        <dbReference type="ARBA" id="ARBA00022692"/>
    </source>
</evidence>
<dbReference type="InterPro" id="IPR027470">
    <property type="entry name" value="Cation_efflux_CTD"/>
</dbReference>
<feature type="transmembrane region" description="Helical" evidence="9">
    <location>
        <begin position="134"/>
        <end position="158"/>
    </location>
</feature>
<dbReference type="GO" id="GO:0005886">
    <property type="term" value="C:plasma membrane"/>
    <property type="evidence" value="ECO:0007669"/>
    <property type="project" value="TreeGrafter"/>
</dbReference>
<keyword evidence="6 9" id="KW-1133">Transmembrane helix</keyword>
<gene>
    <name evidence="12" type="primary">zitB</name>
    <name evidence="12" type="ORF">APHMUC_1227</name>
</gene>
<comment type="subcellular location">
    <subcellularLocation>
        <location evidence="1">Membrane</location>
        <topology evidence="1">Multi-pass membrane protein</topology>
    </subcellularLocation>
</comment>
<dbReference type="EMBL" id="LANV01000001">
    <property type="protein sequence ID" value="KJV64560.1"/>
    <property type="molecule type" value="Genomic_DNA"/>
</dbReference>
<evidence type="ECO:0000313" key="13">
    <source>
        <dbReference type="Proteomes" id="UP000033441"/>
    </source>
</evidence>
<keyword evidence="5" id="KW-0862">Zinc</keyword>
<dbReference type="Pfam" id="PF16916">
    <property type="entry name" value="ZT_dimer"/>
    <property type="match status" value="1"/>
</dbReference>
<feature type="transmembrane region" description="Helical" evidence="9">
    <location>
        <begin position="36"/>
        <end position="56"/>
    </location>
</feature>
<feature type="domain" description="Cation efflux protein transmembrane" evidence="10">
    <location>
        <begin position="38"/>
        <end position="227"/>
    </location>
</feature>
<dbReference type="GO" id="GO:0005385">
    <property type="term" value="F:zinc ion transmembrane transporter activity"/>
    <property type="evidence" value="ECO:0007669"/>
    <property type="project" value="TreeGrafter"/>
</dbReference>
<name>A0A0F3N943_ANAPH</name>
<dbReference type="InterPro" id="IPR058533">
    <property type="entry name" value="Cation_efflux_TM"/>
</dbReference>
<evidence type="ECO:0000256" key="3">
    <source>
        <dbReference type="ARBA" id="ARBA00022448"/>
    </source>
</evidence>
<keyword evidence="8 9" id="KW-0472">Membrane</keyword>
<dbReference type="PATRIC" id="fig|1359152.3.peg.1287"/>
<feature type="transmembrane region" description="Helical" evidence="9">
    <location>
        <begin position="68"/>
        <end position="86"/>
    </location>
</feature>
<evidence type="ECO:0000256" key="6">
    <source>
        <dbReference type="ARBA" id="ARBA00022989"/>
    </source>
</evidence>
<evidence type="ECO:0000313" key="12">
    <source>
        <dbReference type="EMBL" id="KJV64560.1"/>
    </source>
</evidence>
<keyword evidence="5" id="KW-0864">Zinc transport</keyword>
<evidence type="ECO:0000256" key="7">
    <source>
        <dbReference type="ARBA" id="ARBA00023065"/>
    </source>
</evidence>
<dbReference type="NCBIfam" id="TIGR01297">
    <property type="entry name" value="CDF"/>
    <property type="match status" value="1"/>
</dbReference>
<dbReference type="InterPro" id="IPR050681">
    <property type="entry name" value="CDF/SLC30A"/>
</dbReference>
<accession>A0A0F3N943</accession>
<dbReference type="Proteomes" id="UP000033441">
    <property type="component" value="Unassembled WGS sequence"/>
</dbReference>
<dbReference type="SUPFAM" id="SSF161111">
    <property type="entry name" value="Cation efflux protein transmembrane domain-like"/>
    <property type="match status" value="1"/>
</dbReference>
<evidence type="ECO:0000256" key="8">
    <source>
        <dbReference type="ARBA" id="ARBA00023136"/>
    </source>
</evidence>
<keyword evidence="4 9" id="KW-0812">Transmembrane</keyword>
<reference evidence="12 13" key="1">
    <citation type="submission" date="2015-02" db="EMBL/GenBank/DDBJ databases">
        <title>Genome Sequencing of Rickettsiales.</title>
        <authorList>
            <person name="Daugherty S.C."/>
            <person name="Su Q."/>
            <person name="Abolude K."/>
            <person name="Beier-Sexton M."/>
            <person name="Carlyon J.A."/>
            <person name="Carter R."/>
            <person name="Day N.P."/>
            <person name="Dumler S.J."/>
            <person name="Dyachenko V."/>
            <person name="Godinez A."/>
            <person name="Kurtti T.J."/>
            <person name="Lichay M."/>
            <person name="Mullins K.E."/>
            <person name="Ott S."/>
            <person name="Pappas-Brown V."/>
            <person name="Paris D.H."/>
            <person name="Patel P."/>
            <person name="Richards A.L."/>
            <person name="Sadzewicz L."/>
            <person name="Sears K."/>
            <person name="Seidman D."/>
            <person name="Sengamalay N."/>
            <person name="Stenos J."/>
            <person name="Tallon L.J."/>
            <person name="Vincent G."/>
            <person name="Fraser C.M."/>
            <person name="Munderloh U."/>
            <person name="Dunning-Hotopp J.C."/>
        </authorList>
    </citation>
    <scope>NUCLEOTIDE SEQUENCE [LARGE SCALE GENOMIC DNA]</scope>
    <source>
        <strain evidence="12 13">ApMUC09</strain>
    </source>
</reference>
<dbReference type="Gene3D" id="1.20.1510.10">
    <property type="entry name" value="Cation efflux protein transmembrane domain"/>
    <property type="match status" value="1"/>
</dbReference>
<evidence type="ECO:0000256" key="9">
    <source>
        <dbReference type="SAM" id="Phobius"/>
    </source>
</evidence>
<feature type="transmembrane region" description="Helical" evidence="9">
    <location>
        <begin position="170"/>
        <end position="190"/>
    </location>
</feature>
<dbReference type="InterPro" id="IPR002524">
    <property type="entry name" value="Cation_efflux"/>
</dbReference>
<comment type="caution">
    <text evidence="12">The sequence shown here is derived from an EMBL/GenBank/DDBJ whole genome shotgun (WGS) entry which is preliminary data.</text>
</comment>
<comment type="similarity">
    <text evidence="2">Belongs to the cation diffusion facilitator (CDF) transporter (TC 2.A.4) family. SLC30A subfamily.</text>
</comment>
<protein>
    <submittedName>
        <fullName evidence="12">Zinc transporter zitB</fullName>
    </submittedName>
</protein>
<dbReference type="InterPro" id="IPR036837">
    <property type="entry name" value="Cation_efflux_CTD_sf"/>
</dbReference>
<dbReference type="PROSITE" id="PS51257">
    <property type="entry name" value="PROKAR_LIPOPROTEIN"/>
    <property type="match status" value="1"/>
</dbReference>
<evidence type="ECO:0000256" key="2">
    <source>
        <dbReference type="ARBA" id="ARBA00008873"/>
    </source>
</evidence>
<dbReference type="Pfam" id="PF01545">
    <property type="entry name" value="Cation_efflux"/>
    <property type="match status" value="1"/>
</dbReference>
<organism evidence="12 13">
    <name type="scientific">Anaplasma phagocytophilum str. ApMUC09</name>
    <dbReference type="NCBI Taxonomy" id="1359152"/>
    <lineage>
        <taxon>Bacteria</taxon>
        <taxon>Pseudomonadati</taxon>
        <taxon>Pseudomonadota</taxon>
        <taxon>Alphaproteobacteria</taxon>
        <taxon>Rickettsiales</taxon>
        <taxon>Anaplasmataceae</taxon>
        <taxon>Anaplasma</taxon>
        <taxon>phagocytophilum group</taxon>
    </lineage>
</organism>
<dbReference type="PANTHER" id="PTHR11562">
    <property type="entry name" value="CATION EFFLUX PROTEIN/ ZINC TRANSPORTER"/>
    <property type="match status" value="1"/>
</dbReference>
<evidence type="ECO:0000256" key="5">
    <source>
        <dbReference type="ARBA" id="ARBA00022906"/>
    </source>
</evidence>
<feature type="transmembrane region" description="Helical" evidence="9">
    <location>
        <begin position="202"/>
        <end position="219"/>
    </location>
</feature>
<evidence type="ECO:0000256" key="1">
    <source>
        <dbReference type="ARBA" id="ARBA00004141"/>
    </source>
</evidence>
<evidence type="ECO:0000259" key="11">
    <source>
        <dbReference type="Pfam" id="PF16916"/>
    </source>
</evidence>
<feature type="transmembrane region" description="Helical" evidence="9">
    <location>
        <begin position="98"/>
        <end position="122"/>
    </location>
</feature>
<dbReference type="AlphaFoldDB" id="A0A0F3N943"/>
<sequence>MTCKRPLVRVQYHPLLMWCVMTSCDSQYSPSMHRRMVMAIVVVACTLVVETIGGFVSHSLVLLSDAGHVFIDLVALILSFAAYRLATKEADEQRSYGYHRFQVMAAFVNGISWFVIAALIVIESIKRFVNPVEVHGHLMLPVAVVGFAANIFVFCMMYRRGEHNLNIRSAVLHVIGDLLCSVAAIASSIIIKFSGWQIIDPMLSLLVSTVMLISAFSIVKNSSNILLEGKPYNIDVGELQRNITSAIPNVIDVHHVHLWSLTAEYPIMTMHVRIACGSSGVASSVQVVKSIKKLLQEKFSISHVTIEIEHEECSDAN</sequence>
<dbReference type="InterPro" id="IPR027469">
    <property type="entry name" value="Cation_efflux_TMD_sf"/>
</dbReference>
<dbReference type="PANTHER" id="PTHR11562:SF17">
    <property type="entry name" value="RE54080P-RELATED"/>
    <property type="match status" value="1"/>
</dbReference>
<proteinExistence type="inferred from homology"/>